<accession>A0ABV2UHL7</accession>
<dbReference type="Gene3D" id="3.40.50.150">
    <property type="entry name" value="Vaccinia Virus protein VP39"/>
    <property type="match status" value="1"/>
</dbReference>
<dbReference type="EMBL" id="JBEXIP010000031">
    <property type="protein sequence ID" value="MET8436939.1"/>
    <property type="molecule type" value="Genomic_DNA"/>
</dbReference>
<evidence type="ECO:0000313" key="4">
    <source>
        <dbReference type="EMBL" id="MET8436939.1"/>
    </source>
</evidence>
<dbReference type="GO" id="GO:0008168">
    <property type="term" value="F:methyltransferase activity"/>
    <property type="evidence" value="ECO:0007669"/>
    <property type="project" value="UniProtKB-KW"/>
</dbReference>
<organism evidence="4 5">
    <name type="scientific">Streptomyces sp. 900116325</name>
    <dbReference type="NCBI Taxonomy" id="3154295"/>
    <lineage>
        <taxon>Bacteria</taxon>
        <taxon>Bacillati</taxon>
        <taxon>Actinomycetota</taxon>
        <taxon>Actinomycetes</taxon>
        <taxon>Kitasatosporales</taxon>
        <taxon>Streptomycetaceae</taxon>
        <taxon>Streptomyces</taxon>
    </lineage>
</organism>
<dbReference type="EC" id="2.1.1.-" evidence="4"/>
<dbReference type="PANTHER" id="PTHR43861:SF1">
    <property type="entry name" value="TRANS-ACONITATE 2-METHYLTRANSFERASE"/>
    <property type="match status" value="1"/>
</dbReference>
<dbReference type="InterPro" id="IPR029063">
    <property type="entry name" value="SAM-dependent_MTases_sf"/>
</dbReference>
<evidence type="ECO:0000259" key="3">
    <source>
        <dbReference type="Pfam" id="PF13649"/>
    </source>
</evidence>
<evidence type="ECO:0000256" key="1">
    <source>
        <dbReference type="ARBA" id="ARBA00022603"/>
    </source>
</evidence>
<proteinExistence type="predicted"/>
<name>A0ABV2UHL7_9ACTN</name>
<dbReference type="InterPro" id="IPR041698">
    <property type="entry name" value="Methyltransf_25"/>
</dbReference>
<dbReference type="RefSeq" id="WP_356670628.1">
    <property type="nucleotide sequence ID" value="NZ_JBEXEF010000026.1"/>
</dbReference>
<dbReference type="GO" id="GO:0032259">
    <property type="term" value="P:methylation"/>
    <property type="evidence" value="ECO:0007669"/>
    <property type="project" value="UniProtKB-KW"/>
</dbReference>
<dbReference type="CDD" id="cd02440">
    <property type="entry name" value="AdoMet_MTases"/>
    <property type="match status" value="1"/>
</dbReference>
<evidence type="ECO:0000256" key="2">
    <source>
        <dbReference type="ARBA" id="ARBA00022679"/>
    </source>
</evidence>
<reference evidence="4 5" key="1">
    <citation type="submission" date="2024-06" db="EMBL/GenBank/DDBJ databases">
        <title>The Natural Products Discovery Center: Release of the First 8490 Sequenced Strains for Exploring Actinobacteria Biosynthetic Diversity.</title>
        <authorList>
            <person name="Kalkreuter E."/>
            <person name="Kautsar S.A."/>
            <person name="Yang D."/>
            <person name="Bader C.D."/>
            <person name="Teijaro C.N."/>
            <person name="Fluegel L."/>
            <person name="Davis C.M."/>
            <person name="Simpson J.R."/>
            <person name="Lauterbach L."/>
            <person name="Steele A.D."/>
            <person name="Gui C."/>
            <person name="Meng S."/>
            <person name="Li G."/>
            <person name="Viehrig K."/>
            <person name="Ye F."/>
            <person name="Su P."/>
            <person name="Kiefer A.F."/>
            <person name="Nichols A."/>
            <person name="Cepeda A.J."/>
            <person name="Yan W."/>
            <person name="Fan B."/>
            <person name="Jiang Y."/>
            <person name="Adhikari A."/>
            <person name="Zheng C.-J."/>
            <person name="Schuster L."/>
            <person name="Cowan T.M."/>
            <person name="Smanski M.J."/>
            <person name="Chevrette M.G."/>
            <person name="De Carvalho L.P.S."/>
            <person name="Shen B."/>
        </authorList>
    </citation>
    <scope>NUCLEOTIDE SEQUENCE [LARGE SCALE GENOMIC DNA]</scope>
    <source>
        <strain evidence="4 5">NPDC005137</strain>
    </source>
</reference>
<dbReference type="Proteomes" id="UP001550044">
    <property type="component" value="Unassembled WGS sequence"/>
</dbReference>
<keyword evidence="5" id="KW-1185">Reference proteome</keyword>
<feature type="domain" description="Methyltransferase" evidence="3">
    <location>
        <begin position="54"/>
        <end position="144"/>
    </location>
</feature>
<evidence type="ECO:0000313" key="5">
    <source>
        <dbReference type="Proteomes" id="UP001550044"/>
    </source>
</evidence>
<dbReference type="Pfam" id="PF13649">
    <property type="entry name" value="Methyltransf_25"/>
    <property type="match status" value="1"/>
</dbReference>
<keyword evidence="1 4" id="KW-0489">Methyltransferase</keyword>
<dbReference type="SUPFAM" id="SSF53335">
    <property type="entry name" value="S-adenosyl-L-methionine-dependent methyltransferases"/>
    <property type="match status" value="1"/>
</dbReference>
<gene>
    <name evidence="4" type="ORF">ABZV61_30000</name>
</gene>
<protein>
    <submittedName>
        <fullName evidence="4">Class I SAM-dependent methyltransferase</fullName>
        <ecNumber evidence="4">2.1.1.-</ecNumber>
    </submittedName>
</protein>
<keyword evidence="2 4" id="KW-0808">Transferase</keyword>
<dbReference type="PANTHER" id="PTHR43861">
    <property type="entry name" value="TRANS-ACONITATE 2-METHYLTRANSFERASE-RELATED"/>
    <property type="match status" value="1"/>
</dbReference>
<sequence>MTEPAYLRITRASYDTVAADYAEILRTELGHRPLDRAMLAAFVELVQASDAGPVADIGCGPGRVTGHLQSLGLTARGIDLSPEMIAVARRTYPDLRFDVGSMNALDLEDGGLGGIVAWYSIIHTPPELLPEVFAEFHRVLAAGGHLLLAFKAGDEIRHLEHAYGHPLALDVHWLEPERVAELLRRAGFVVDATLVREAGRDEAGPQAYLMVRRPANP</sequence>
<comment type="caution">
    <text evidence="4">The sequence shown here is derived from an EMBL/GenBank/DDBJ whole genome shotgun (WGS) entry which is preliminary data.</text>
</comment>